<evidence type="ECO:0000313" key="1">
    <source>
        <dbReference type="EMBL" id="CAG8793894.1"/>
    </source>
</evidence>
<keyword evidence="2" id="KW-1185">Reference proteome</keyword>
<name>A0ACA9RI17_9GLOM</name>
<accession>A0ACA9RI17</accession>
<feature type="non-terminal residue" evidence="1">
    <location>
        <position position="132"/>
    </location>
</feature>
<proteinExistence type="predicted"/>
<reference evidence="1" key="1">
    <citation type="submission" date="2021-06" db="EMBL/GenBank/DDBJ databases">
        <authorList>
            <person name="Kallberg Y."/>
            <person name="Tangrot J."/>
            <person name="Rosling A."/>
        </authorList>
    </citation>
    <scope>NUCLEOTIDE SEQUENCE</scope>
    <source>
        <strain evidence="1">28 12/20/2015</strain>
    </source>
</reference>
<evidence type="ECO:0000313" key="2">
    <source>
        <dbReference type="Proteomes" id="UP000789366"/>
    </source>
</evidence>
<dbReference type="EMBL" id="CAJVPW010071903">
    <property type="protein sequence ID" value="CAG8793894.1"/>
    <property type="molecule type" value="Genomic_DNA"/>
</dbReference>
<comment type="caution">
    <text evidence="1">The sequence shown here is derived from an EMBL/GenBank/DDBJ whole genome shotgun (WGS) entry which is preliminary data.</text>
</comment>
<protein>
    <submittedName>
        <fullName evidence="1">5672_t:CDS:1</fullName>
    </submittedName>
</protein>
<sequence length="132" mass="14984">APVVPHARQIATILESVKSSPIWNMFEIYNLQQPVCDALDLEYFQFMDNIGDGIAILCLLNAEVNSINNIILQQLEDNAIDLYSVNSLVDDKTLKDYDIEENYTIRRNMIIAKLLNSFNASGITKHCLTLKH</sequence>
<organism evidence="1 2">
    <name type="scientific">Cetraspora pellucida</name>
    <dbReference type="NCBI Taxonomy" id="1433469"/>
    <lineage>
        <taxon>Eukaryota</taxon>
        <taxon>Fungi</taxon>
        <taxon>Fungi incertae sedis</taxon>
        <taxon>Mucoromycota</taxon>
        <taxon>Glomeromycotina</taxon>
        <taxon>Glomeromycetes</taxon>
        <taxon>Diversisporales</taxon>
        <taxon>Gigasporaceae</taxon>
        <taxon>Cetraspora</taxon>
    </lineage>
</organism>
<feature type="non-terminal residue" evidence="1">
    <location>
        <position position="1"/>
    </location>
</feature>
<dbReference type="Proteomes" id="UP000789366">
    <property type="component" value="Unassembled WGS sequence"/>
</dbReference>
<gene>
    <name evidence="1" type="ORF">SPELUC_LOCUS17474</name>
</gene>